<dbReference type="GO" id="GO:0008270">
    <property type="term" value="F:zinc ion binding"/>
    <property type="evidence" value="ECO:0007669"/>
    <property type="project" value="UniProtKB-KW"/>
</dbReference>
<proteinExistence type="predicted"/>
<keyword evidence="4" id="KW-1185">Reference proteome</keyword>
<keyword evidence="1" id="KW-0862">Zinc</keyword>
<comment type="caution">
    <text evidence="3">The sequence shown here is derived from an EMBL/GenBank/DDBJ whole genome shotgun (WGS) entry which is preliminary data.</text>
</comment>
<dbReference type="PANTHER" id="PTHR25462">
    <property type="entry name" value="BONUS, ISOFORM C-RELATED"/>
    <property type="match status" value="1"/>
</dbReference>
<keyword evidence="1" id="KW-0479">Metal-binding</keyword>
<dbReference type="Proteomes" id="UP001186944">
    <property type="component" value="Unassembled WGS sequence"/>
</dbReference>
<dbReference type="Gene3D" id="3.30.160.60">
    <property type="entry name" value="Classic Zinc Finger"/>
    <property type="match status" value="1"/>
</dbReference>
<feature type="domain" description="B box-type" evidence="2">
    <location>
        <begin position="64"/>
        <end position="104"/>
    </location>
</feature>
<evidence type="ECO:0000256" key="1">
    <source>
        <dbReference type="PROSITE-ProRule" id="PRU00024"/>
    </source>
</evidence>
<dbReference type="InterPro" id="IPR000315">
    <property type="entry name" value="Znf_B-box"/>
</dbReference>
<dbReference type="AlphaFoldDB" id="A0AA88XCM7"/>
<dbReference type="Pfam" id="PF00643">
    <property type="entry name" value="zf-B_box"/>
    <property type="match status" value="2"/>
</dbReference>
<evidence type="ECO:0000313" key="3">
    <source>
        <dbReference type="EMBL" id="KAK3082868.1"/>
    </source>
</evidence>
<dbReference type="InterPro" id="IPR047153">
    <property type="entry name" value="TRIM45/56/19-like"/>
</dbReference>
<dbReference type="SUPFAM" id="SSF57845">
    <property type="entry name" value="B-box zinc-binding domain"/>
    <property type="match status" value="1"/>
</dbReference>
<dbReference type="Gene3D" id="2.120.10.30">
    <property type="entry name" value="TolB, C-terminal domain"/>
    <property type="match status" value="1"/>
</dbReference>
<dbReference type="EMBL" id="VSWD01000014">
    <property type="protein sequence ID" value="KAK3082868.1"/>
    <property type="molecule type" value="Genomic_DNA"/>
</dbReference>
<protein>
    <recommendedName>
        <fullName evidence="2">B box-type domain-containing protein</fullName>
    </recommendedName>
</protein>
<reference evidence="3" key="1">
    <citation type="submission" date="2019-08" db="EMBL/GenBank/DDBJ databases">
        <title>The improved chromosome-level genome for the pearl oyster Pinctada fucata martensii using PacBio sequencing and Hi-C.</title>
        <authorList>
            <person name="Zheng Z."/>
        </authorList>
    </citation>
    <scope>NUCLEOTIDE SEQUENCE</scope>
    <source>
        <strain evidence="3">ZZ-2019</strain>
        <tissue evidence="3">Adductor muscle</tissue>
    </source>
</reference>
<evidence type="ECO:0000313" key="4">
    <source>
        <dbReference type="Proteomes" id="UP001186944"/>
    </source>
</evidence>
<dbReference type="SMART" id="SM00336">
    <property type="entry name" value="BBOX"/>
    <property type="match status" value="2"/>
</dbReference>
<evidence type="ECO:0000259" key="2">
    <source>
        <dbReference type="PROSITE" id="PS50119"/>
    </source>
</evidence>
<dbReference type="SUPFAM" id="SSF101898">
    <property type="entry name" value="NHL repeat"/>
    <property type="match status" value="1"/>
</dbReference>
<name>A0AA88XCM7_PINIB</name>
<feature type="domain" description="B box-type" evidence="2">
    <location>
        <begin position="11"/>
        <end position="56"/>
    </location>
</feature>
<dbReference type="PANTHER" id="PTHR25462:SF296">
    <property type="entry name" value="MEIOTIC P26, ISOFORM F"/>
    <property type="match status" value="1"/>
</dbReference>
<accession>A0AA88XCM7</accession>
<sequence length="531" mass="59916">MSAEENFAYVQRPIPCDTCENEAPGTYYCTDCRKTICEECEKFHKKLTINHNVILRTQLADTDVNPISCAEHDKQASFHCEGCDTPVCGTCITGKHQGHKMVDLHEVIEEKRKVILSKMNSIQENSLPNHFRQREEMRIEKEEREKDIKMLAGKMEAENKYLHEILDRIHHERMKKLDNYKESCSIIFDSHEDEIEKGISFCGRRVSEYEDALRKNSFAEVKKLAERNEPLPQVRDKPNLPRSPSFIPADVTEIVGDFVKLQAFPPSVVVKHFESITPTIISKFKSPLQGYPRISITKKGNAWLAGHNERKLAMVDMKGRVLDRRIIENRPFALAVMENGDVVINPRSGDSSSVTRLLLDGTEIPIFDSASSGCYGISVTADQKILISTCDGRVLRIDGVGANVKQIYKGSTQTSSIHAVEGADGNIFISDWAIPAVVIVNNDGKVLSTITQSEEGETVQEPSCLVLDNMGNICCSDRAKDCIYIIDKSRKMRKLVGKSLGIKRPRFLAVDCKNYLWVTQRDGSIFVLRYL</sequence>
<gene>
    <name evidence="3" type="ORF">FSP39_007488</name>
</gene>
<keyword evidence="1" id="KW-0863">Zinc-finger</keyword>
<dbReference type="InterPro" id="IPR011042">
    <property type="entry name" value="6-blade_b-propeller_TolB-like"/>
</dbReference>
<dbReference type="PROSITE" id="PS50119">
    <property type="entry name" value="ZF_BBOX"/>
    <property type="match status" value="2"/>
</dbReference>
<organism evidence="3 4">
    <name type="scientific">Pinctada imbricata</name>
    <name type="common">Atlantic pearl-oyster</name>
    <name type="synonym">Pinctada martensii</name>
    <dbReference type="NCBI Taxonomy" id="66713"/>
    <lineage>
        <taxon>Eukaryota</taxon>
        <taxon>Metazoa</taxon>
        <taxon>Spiralia</taxon>
        <taxon>Lophotrochozoa</taxon>
        <taxon>Mollusca</taxon>
        <taxon>Bivalvia</taxon>
        <taxon>Autobranchia</taxon>
        <taxon>Pteriomorphia</taxon>
        <taxon>Pterioida</taxon>
        <taxon>Pterioidea</taxon>
        <taxon>Pteriidae</taxon>
        <taxon>Pinctada</taxon>
    </lineage>
</organism>